<proteinExistence type="predicted"/>
<sequence>MLCPCCDREPESISPALIKSDIAKRVRSCWEDCLVNLLMNYWDVSDTALEILASGTSTDLESFFRSAWSIWYNRNLVVFESTCQLPHQIWKFAMGYLKNYKENRRAPYQYRTTGSRKWEAPPNGVFKVNVDGVTSDQGRNSCVGVVIRRLSQPGQRTLLAYSQ</sequence>
<name>A0A7N2LMT2_QUELO</name>
<accession>A0A7N2LMT2</accession>
<evidence type="ECO:0000313" key="1">
    <source>
        <dbReference type="EnsemblPlants" id="QL05p004966:mrna:CDS:1"/>
    </source>
</evidence>
<organism evidence="1 2">
    <name type="scientific">Quercus lobata</name>
    <name type="common">Valley oak</name>
    <dbReference type="NCBI Taxonomy" id="97700"/>
    <lineage>
        <taxon>Eukaryota</taxon>
        <taxon>Viridiplantae</taxon>
        <taxon>Streptophyta</taxon>
        <taxon>Embryophyta</taxon>
        <taxon>Tracheophyta</taxon>
        <taxon>Spermatophyta</taxon>
        <taxon>Magnoliopsida</taxon>
        <taxon>eudicotyledons</taxon>
        <taxon>Gunneridae</taxon>
        <taxon>Pentapetalae</taxon>
        <taxon>rosids</taxon>
        <taxon>fabids</taxon>
        <taxon>Fagales</taxon>
        <taxon>Fagaceae</taxon>
        <taxon>Quercus</taxon>
    </lineage>
</organism>
<evidence type="ECO:0000313" key="2">
    <source>
        <dbReference type="Proteomes" id="UP000594261"/>
    </source>
</evidence>
<reference evidence="1 2" key="1">
    <citation type="journal article" date="2016" name="G3 (Bethesda)">
        <title>First Draft Assembly and Annotation of the Genome of a California Endemic Oak Quercus lobata Nee (Fagaceae).</title>
        <authorList>
            <person name="Sork V.L."/>
            <person name="Fitz-Gibbon S.T."/>
            <person name="Puiu D."/>
            <person name="Crepeau M."/>
            <person name="Gugger P.F."/>
            <person name="Sherman R."/>
            <person name="Stevens K."/>
            <person name="Langley C.H."/>
            <person name="Pellegrini M."/>
            <person name="Salzberg S.L."/>
        </authorList>
    </citation>
    <scope>NUCLEOTIDE SEQUENCE [LARGE SCALE GENOMIC DNA]</scope>
    <source>
        <strain evidence="1 2">cv. SW786</strain>
    </source>
</reference>
<dbReference type="Gramene" id="QL05p004966:mrna">
    <property type="protein sequence ID" value="QL05p004966:mrna:CDS:1"/>
    <property type="gene ID" value="QL05p004966"/>
</dbReference>
<dbReference type="InParanoid" id="A0A7N2LMT2"/>
<reference evidence="1" key="2">
    <citation type="submission" date="2021-01" db="UniProtKB">
        <authorList>
            <consortium name="EnsemblPlants"/>
        </authorList>
    </citation>
    <scope>IDENTIFICATION</scope>
</reference>
<dbReference type="AlphaFoldDB" id="A0A7N2LMT2"/>
<dbReference type="Proteomes" id="UP000594261">
    <property type="component" value="Chromosome 5"/>
</dbReference>
<keyword evidence="2" id="KW-1185">Reference proteome</keyword>
<protein>
    <submittedName>
        <fullName evidence="1">Uncharacterized protein</fullName>
    </submittedName>
</protein>
<dbReference type="EnsemblPlants" id="QL05p004966:mrna">
    <property type="protein sequence ID" value="QL05p004966:mrna:CDS:1"/>
    <property type="gene ID" value="QL05p004966"/>
</dbReference>
<dbReference type="EMBL" id="LRBV02000005">
    <property type="status" value="NOT_ANNOTATED_CDS"/>
    <property type="molecule type" value="Genomic_DNA"/>
</dbReference>